<reference evidence="1 2" key="1">
    <citation type="journal article" date="2007" name="Proc. Natl. Acad. Sci. U.S.A.">
        <title>The genome of Syntrophus aciditrophicus: life at the thermodynamic limit of microbial growth.</title>
        <authorList>
            <person name="McInerney M.J."/>
            <person name="Rohlin L."/>
            <person name="Mouttaki H."/>
            <person name="Kim U."/>
            <person name="Krupp R.S."/>
            <person name="Rios-Hernandez L."/>
            <person name="Sieber J."/>
            <person name="Struchtemeyer C.G."/>
            <person name="Bhattacharyya A."/>
            <person name="Campbell J.W."/>
            <person name="Gunsalus R.P."/>
        </authorList>
    </citation>
    <scope>NUCLEOTIDE SEQUENCE [LARGE SCALE GENOMIC DNA]</scope>
    <source>
        <strain evidence="1 2">SB</strain>
    </source>
</reference>
<gene>
    <name evidence="1" type="ORF">SYN_03020</name>
</gene>
<evidence type="ECO:0000313" key="2">
    <source>
        <dbReference type="Proteomes" id="UP000001933"/>
    </source>
</evidence>
<dbReference type="Proteomes" id="UP000001933">
    <property type="component" value="Chromosome"/>
</dbReference>
<dbReference type="HOGENOM" id="CLU_3030795_0_0_7"/>
<organism evidence="1 2">
    <name type="scientific">Syntrophus aciditrophicus (strain SB)</name>
    <dbReference type="NCBI Taxonomy" id="56780"/>
    <lineage>
        <taxon>Bacteria</taxon>
        <taxon>Pseudomonadati</taxon>
        <taxon>Thermodesulfobacteriota</taxon>
        <taxon>Syntrophia</taxon>
        <taxon>Syntrophales</taxon>
        <taxon>Syntrophaceae</taxon>
        <taxon>Syntrophus</taxon>
    </lineage>
</organism>
<proteinExistence type="predicted"/>
<dbReference type="InParanoid" id="Q2LW00"/>
<keyword evidence="2" id="KW-1185">Reference proteome</keyword>
<name>Q2LW00_SYNAS</name>
<accession>Q2LW00</accession>
<dbReference type="KEGG" id="sat:SYN_03020"/>
<dbReference type="EMBL" id="CP000252">
    <property type="protein sequence ID" value="ABC78259.1"/>
    <property type="molecule type" value="Genomic_DNA"/>
</dbReference>
<dbReference type="STRING" id="56780.SYN_03020"/>
<protein>
    <submittedName>
        <fullName evidence="1">Hypothetical cytosolic protein</fullName>
    </submittedName>
</protein>
<sequence>MKPVFLLSSILIIRIYRNDPLLSIISLIQSLERQKAVKMFDVKFEEKLRVVKLFR</sequence>
<evidence type="ECO:0000313" key="1">
    <source>
        <dbReference type="EMBL" id="ABC78259.1"/>
    </source>
</evidence>
<dbReference type="AlphaFoldDB" id="Q2LW00"/>